<organism evidence="2 3">
    <name type="scientific">Candidatus Enterococcus testudinis</name>
    <dbReference type="NCBI Taxonomy" id="1834191"/>
    <lineage>
        <taxon>Bacteria</taxon>
        <taxon>Bacillati</taxon>
        <taxon>Bacillota</taxon>
        <taxon>Bacilli</taxon>
        <taxon>Lactobacillales</taxon>
        <taxon>Enterococcaceae</taxon>
        <taxon>Enterococcus</taxon>
    </lineage>
</organism>
<dbReference type="Proteomes" id="UP000195043">
    <property type="component" value="Unassembled WGS sequence"/>
</dbReference>
<comment type="caution">
    <text evidence="2">The sequence shown here is derived from an EMBL/GenBank/DDBJ whole genome shotgun (WGS) entry which is preliminary data.</text>
</comment>
<keyword evidence="3" id="KW-1185">Reference proteome</keyword>
<dbReference type="RefSeq" id="WP_179190015.1">
    <property type="nucleotide sequence ID" value="NZ_NGKU01000001.1"/>
</dbReference>
<dbReference type="InterPro" id="IPR052345">
    <property type="entry name" value="Rad_response_metalloprotease"/>
</dbReference>
<feature type="domain" description="IrrE N-terminal-like" evidence="1">
    <location>
        <begin position="81"/>
        <end position="183"/>
    </location>
</feature>
<gene>
    <name evidence="2" type="ORF">A5886_001846</name>
</gene>
<dbReference type="SUPFAM" id="SSF57903">
    <property type="entry name" value="FYVE/PHD zinc finger"/>
    <property type="match status" value="1"/>
</dbReference>
<dbReference type="EMBL" id="NGKU01000001">
    <property type="protein sequence ID" value="OTN76767.1"/>
    <property type="molecule type" value="Genomic_DNA"/>
</dbReference>
<dbReference type="AlphaFoldDB" id="A0A242A6U6"/>
<proteinExistence type="predicted"/>
<evidence type="ECO:0000313" key="3">
    <source>
        <dbReference type="Proteomes" id="UP000195043"/>
    </source>
</evidence>
<dbReference type="STRING" id="1834191.A5886_001846"/>
<dbReference type="InterPro" id="IPR011011">
    <property type="entry name" value="Znf_FYVE_PHD"/>
</dbReference>
<dbReference type="PANTHER" id="PTHR43236:SF1">
    <property type="entry name" value="BLL7220 PROTEIN"/>
    <property type="match status" value="1"/>
</dbReference>
<dbReference type="InterPro" id="IPR010359">
    <property type="entry name" value="IrrE_HExxH"/>
</dbReference>
<reference evidence="2 3" key="1">
    <citation type="submission" date="2017-05" db="EMBL/GenBank/DDBJ databases">
        <title>The Genome Sequence of Enterococcus sp. 8G7_MSG3316.</title>
        <authorList>
            <consortium name="The Broad Institute Genomics Platform"/>
            <consortium name="The Broad Institute Genomic Center for Infectious Diseases"/>
            <person name="Earl A."/>
            <person name="Manson A."/>
            <person name="Schwartman J."/>
            <person name="Gilmore M."/>
            <person name="Abouelleil A."/>
            <person name="Cao P."/>
            <person name="Chapman S."/>
            <person name="Cusick C."/>
            <person name="Shea T."/>
            <person name="Young S."/>
            <person name="Neafsey D."/>
            <person name="Nusbaum C."/>
            <person name="Birren B."/>
        </authorList>
    </citation>
    <scope>NUCLEOTIDE SEQUENCE [LARGE SCALE GENOMIC DNA]</scope>
    <source>
        <strain evidence="2 3">8G7_MSG3316</strain>
    </source>
</reference>
<dbReference type="Gene3D" id="1.10.10.2910">
    <property type="match status" value="1"/>
</dbReference>
<dbReference type="Pfam" id="PF06114">
    <property type="entry name" value="Peptidase_M78"/>
    <property type="match status" value="1"/>
</dbReference>
<evidence type="ECO:0000259" key="1">
    <source>
        <dbReference type="Pfam" id="PF06114"/>
    </source>
</evidence>
<protein>
    <recommendedName>
        <fullName evidence="1">IrrE N-terminal-like domain-containing protein</fullName>
    </recommendedName>
</protein>
<accession>A0A242A6U6</accession>
<name>A0A242A6U6_9ENTE</name>
<sequence length="374" mass="43286">MKTYDNFHNNNAPNYANSQKAAYETILHSKQNNLPVSIKKIIKSFPNLHLQKYTVFAKKRNLSMQEVYDLLDSEEGCLWKRGDGQYIILYNNQIENKGRIRFTLAHELGHYILQHNERTEKTILARYSLTNLEHDIFEKEANYFARRLLAPIPLVDLYTTSWKKITAGCIEHAFETSYTVAKYVINDLNRRYQKANIIKENHPIVDNFIDYIRSDSNSKICIVCSSVHRNSIKFCAICSNSSFIKSSAYNYTTYKMERKKSMIYSKIETDDKGNPITCPRCESEEISANHIFCPYCSVILHNSCLGGPDNRFIELDSFGSHEEKSLIDQIQGGCQVFLDGGFRYCPQCGGETSYYRQGLLDSWNIEKNQVHDPF</sequence>
<dbReference type="PANTHER" id="PTHR43236">
    <property type="entry name" value="ANTITOXIN HIGA1"/>
    <property type="match status" value="1"/>
</dbReference>
<evidence type="ECO:0000313" key="2">
    <source>
        <dbReference type="EMBL" id="OTN76767.1"/>
    </source>
</evidence>